<keyword evidence="4" id="KW-1185">Reference proteome</keyword>
<feature type="domain" description="Peptidase C14 caspase" evidence="2">
    <location>
        <begin position="3"/>
        <end position="294"/>
    </location>
</feature>
<dbReference type="SUPFAM" id="SSF52129">
    <property type="entry name" value="Caspase-like"/>
    <property type="match status" value="1"/>
</dbReference>
<dbReference type="InterPro" id="IPR011600">
    <property type="entry name" value="Pept_C14_caspase"/>
</dbReference>
<dbReference type="Gene3D" id="3.40.50.1460">
    <property type="match status" value="1"/>
</dbReference>
<dbReference type="InterPro" id="IPR050452">
    <property type="entry name" value="Metacaspase"/>
</dbReference>
<dbReference type="EMBL" id="JAHKKG010000010">
    <property type="protein sequence ID" value="MBU2667910.1"/>
    <property type="molecule type" value="Genomic_DNA"/>
</dbReference>
<evidence type="ECO:0000313" key="3">
    <source>
        <dbReference type="EMBL" id="MBU2667910.1"/>
    </source>
</evidence>
<dbReference type="Proteomes" id="UP001519654">
    <property type="component" value="Unassembled WGS sequence"/>
</dbReference>
<dbReference type="Pfam" id="PF00656">
    <property type="entry name" value="Peptidase_C14"/>
    <property type="match status" value="1"/>
</dbReference>
<gene>
    <name evidence="3" type="ORF">KOI35_30805</name>
</gene>
<dbReference type="PANTHER" id="PTHR48104:SF30">
    <property type="entry name" value="METACASPASE-1"/>
    <property type="match status" value="1"/>
</dbReference>
<accession>A0ABS5YWT5</accession>
<sequence length="315" mass="34915">MTKRAVVVGINDYSIQDPTLESDLSWSVADAAAFYHTLIDAFGLRPEDIYYYADRQATRATILRALSYITSIAEPGDVAVFYYSGHGARVRADSGHRDVDSYYEALVPASGDYLTDWDFARIADGLHPEVCNFTLVIDACHSGGLHDTDNTVTKVRSLRYADELRDLICARLRTLIPCGICLPTDRHAELAGNVSGVRPRDDGTIDLDEDLDRVLVRSSRSTLLSGCRYDESTWESSAIGHGLLTQALLETFNRSVVTPPSYREVQAGLRTSVQQLMTKHIRPGHPDATQTPQLRGQDNRMDEGFLDGWTFTPGP</sequence>
<name>A0ABS5YWT5_9ACTN</name>
<dbReference type="InterPro" id="IPR029030">
    <property type="entry name" value="Caspase-like_dom_sf"/>
</dbReference>
<dbReference type="RefSeq" id="WP_215792169.1">
    <property type="nucleotide sequence ID" value="NZ_JAHKKG010000010.1"/>
</dbReference>
<evidence type="ECO:0000256" key="1">
    <source>
        <dbReference type="SAM" id="MobiDB-lite"/>
    </source>
</evidence>
<organism evidence="3 4">
    <name type="scientific">Paractinoplanes bogorensis</name>
    <dbReference type="NCBI Taxonomy" id="1610840"/>
    <lineage>
        <taxon>Bacteria</taxon>
        <taxon>Bacillati</taxon>
        <taxon>Actinomycetota</taxon>
        <taxon>Actinomycetes</taxon>
        <taxon>Micromonosporales</taxon>
        <taxon>Micromonosporaceae</taxon>
        <taxon>Paractinoplanes</taxon>
    </lineage>
</organism>
<reference evidence="3 4" key="1">
    <citation type="submission" date="2021-06" db="EMBL/GenBank/DDBJ databases">
        <title>Actinoplanes lichenicola sp. nov., and Actinoplanes ovalisporus sp. nov., isolated from lichen in Thailand.</title>
        <authorList>
            <person name="Saeng-In P."/>
            <person name="Kanchanasin P."/>
            <person name="Yuki M."/>
            <person name="Kudo T."/>
            <person name="Ohkuma M."/>
            <person name="Phongsopitanun W."/>
            <person name="Tanasupawat S."/>
        </authorList>
    </citation>
    <scope>NUCLEOTIDE SEQUENCE [LARGE SCALE GENOMIC DNA]</scope>
    <source>
        <strain evidence="3 4">NBRC 110975</strain>
    </source>
</reference>
<proteinExistence type="predicted"/>
<dbReference type="PANTHER" id="PTHR48104">
    <property type="entry name" value="METACASPASE-4"/>
    <property type="match status" value="1"/>
</dbReference>
<protein>
    <submittedName>
        <fullName evidence="3">Caspase family protein</fullName>
    </submittedName>
</protein>
<evidence type="ECO:0000259" key="2">
    <source>
        <dbReference type="Pfam" id="PF00656"/>
    </source>
</evidence>
<comment type="caution">
    <text evidence="3">The sequence shown here is derived from an EMBL/GenBank/DDBJ whole genome shotgun (WGS) entry which is preliminary data.</text>
</comment>
<feature type="region of interest" description="Disordered" evidence="1">
    <location>
        <begin position="282"/>
        <end position="315"/>
    </location>
</feature>
<evidence type="ECO:0000313" key="4">
    <source>
        <dbReference type="Proteomes" id="UP001519654"/>
    </source>
</evidence>